<sequence>MSILQRLVDVTKAAAHEALNKLEDPVMMLNHYSRQMEEELEEARAALVREQATVLTMQRRGEEYTRMAEHAEAAAATALAEGREQDARAAMSDKIAIAAQAEQHVFWKEEAARRAADLEGRIQTAEAELQRMHEKREDLVQRAGKAEFYHQAPFSHSTSGGRDAVRGFRRMEEKIIQREAEAEQIRAFRPGESYSALSPYHSAYRSAEADQRDSKIDGELEKLRQNLAAAENSTR</sequence>
<comment type="caution">
    <text evidence="3">The sequence shown here is derived from an EMBL/GenBank/DDBJ whole genome shotgun (WGS) entry which is preliminary data.</text>
</comment>
<name>A0A2W1LKA7_9BACL</name>
<dbReference type="PANTHER" id="PTHR31088">
    <property type="entry name" value="MEMBRANE-ASSOCIATED PROTEIN VIPP1, CHLOROPLASTIC"/>
    <property type="match status" value="1"/>
</dbReference>
<dbReference type="AlphaFoldDB" id="A0A2W1LKA7"/>
<evidence type="ECO:0008006" key="5">
    <source>
        <dbReference type="Google" id="ProtNLM"/>
    </source>
</evidence>
<accession>A0A2W1LKA7</accession>
<comment type="similarity">
    <text evidence="1">Belongs to the PspA/Vipp/IM30 family.</text>
</comment>
<dbReference type="OrthoDB" id="9779630at2"/>
<evidence type="ECO:0000313" key="4">
    <source>
        <dbReference type="Proteomes" id="UP000249522"/>
    </source>
</evidence>
<dbReference type="EMBL" id="QKRB01000044">
    <property type="protein sequence ID" value="PZD95432.1"/>
    <property type="molecule type" value="Genomic_DNA"/>
</dbReference>
<dbReference type="InterPro" id="IPR007157">
    <property type="entry name" value="PspA_VIPP1"/>
</dbReference>
<keyword evidence="2" id="KW-0175">Coiled coil</keyword>
<evidence type="ECO:0000256" key="2">
    <source>
        <dbReference type="SAM" id="Coils"/>
    </source>
</evidence>
<organism evidence="3 4">
    <name type="scientific">Paenibacillus sambharensis</name>
    <dbReference type="NCBI Taxonomy" id="1803190"/>
    <lineage>
        <taxon>Bacteria</taxon>
        <taxon>Bacillati</taxon>
        <taxon>Bacillota</taxon>
        <taxon>Bacilli</taxon>
        <taxon>Bacillales</taxon>
        <taxon>Paenibacillaceae</taxon>
        <taxon>Paenibacillus</taxon>
    </lineage>
</organism>
<gene>
    <name evidence="3" type="ORF">DNH61_12925</name>
</gene>
<proteinExistence type="inferred from homology"/>
<dbReference type="Proteomes" id="UP000249522">
    <property type="component" value="Unassembled WGS sequence"/>
</dbReference>
<evidence type="ECO:0000256" key="1">
    <source>
        <dbReference type="ARBA" id="ARBA00043985"/>
    </source>
</evidence>
<dbReference type="Pfam" id="PF04012">
    <property type="entry name" value="PspA_IM30"/>
    <property type="match status" value="1"/>
</dbReference>
<feature type="coiled-coil region" evidence="2">
    <location>
        <begin position="108"/>
        <end position="142"/>
    </location>
</feature>
<protein>
    <recommendedName>
        <fullName evidence="5">PspA/IM30 family protein</fullName>
    </recommendedName>
</protein>
<keyword evidence="4" id="KW-1185">Reference proteome</keyword>
<reference evidence="3 4" key="1">
    <citation type="submission" date="2018-06" db="EMBL/GenBank/DDBJ databases">
        <title>Paenibacillus imtechensis sp. nov.</title>
        <authorList>
            <person name="Pinnaka A.K."/>
            <person name="Singh H."/>
            <person name="Kaur M."/>
        </authorList>
    </citation>
    <scope>NUCLEOTIDE SEQUENCE [LARGE SCALE GENOMIC DNA]</scope>
    <source>
        <strain evidence="3 4">SMB1</strain>
    </source>
</reference>
<evidence type="ECO:0000313" key="3">
    <source>
        <dbReference type="EMBL" id="PZD95432.1"/>
    </source>
</evidence>
<dbReference type="RefSeq" id="WP_111147062.1">
    <property type="nucleotide sequence ID" value="NZ_QKRB01000044.1"/>
</dbReference>
<dbReference type="PANTHER" id="PTHR31088:SF6">
    <property type="entry name" value="PHAGE SHOCK PROTEIN A"/>
    <property type="match status" value="1"/>
</dbReference>